<name>A0A1G2PS88_9BACT</name>
<dbReference type="AlphaFoldDB" id="A0A1G2PS88"/>
<organism evidence="1 2">
    <name type="scientific">Candidatus Terrybacteria bacterium RIFCSPLOWO2_01_FULL_40_23</name>
    <dbReference type="NCBI Taxonomy" id="1802366"/>
    <lineage>
        <taxon>Bacteria</taxon>
        <taxon>Candidatus Terryibacteriota</taxon>
    </lineage>
</organism>
<comment type="caution">
    <text evidence="1">The sequence shown here is derived from an EMBL/GenBank/DDBJ whole genome shotgun (WGS) entry which is preliminary data.</text>
</comment>
<protein>
    <submittedName>
        <fullName evidence="1">Uncharacterized protein</fullName>
    </submittedName>
</protein>
<accession>A0A1G2PS88</accession>
<evidence type="ECO:0000313" key="2">
    <source>
        <dbReference type="Proteomes" id="UP000176951"/>
    </source>
</evidence>
<dbReference type="Proteomes" id="UP000176951">
    <property type="component" value="Unassembled WGS sequence"/>
</dbReference>
<reference evidence="1 2" key="1">
    <citation type="journal article" date="2016" name="Nat. Commun.">
        <title>Thousands of microbial genomes shed light on interconnected biogeochemical processes in an aquifer system.</title>
        <authorList>
            <person name="Anantharaman K."/>
            <person name="Brown C.T."/>
            <person name="Hug L.A."/>
            <person name="Sharon I."/>
            <person name="Castelle C.J."/>
            <person name="Probst A.J."/>
            <person name="Thomas B.C."/>
            <person name="Singh A."/>
            <person name="Wilkins M.J."/>
            <person name="Karaoz U."/>
            <person name="Brodie E.L."/>
            <person name="Williams K.H."/>
            <person name="Hubbard S.S."/>
            <person name="Banfield J.F."/>
        </authorList>
    </citation>
    <scope>NUCLEOTIDE SEQUENCE [LARGE SCALE GENOMIC DNA]</scope>
</reference>
<proteinExistence type="predicted"/>
<dbReference type="EMBL" id="MHSW01000025">
    <property type="protein sequence ID" value="OHA51198.1"/>
    <property type="molecule type" value="Genomic_DNA"/>
</dbReference>
<sequence>MKAIEAAVELREKIADIPLSFFHVSDLSSLMRVMGFSQQYQTYGSGYPTADDVELIQQRYDEYLASDRN</sequence>
<gene>
    <name evidence="1" type="ORF">A3A97_02920</name>
</gene>
<evidence type="ECO:0000313" key="1">
    <source>
        <dbReference type="EMBL" id="OHA51198.1"/>
    </source>
</evidence>